<feature type="region of interest" description="Disordered" evidence="2">
    <location>
        <begin position="263"/>
        <end position="300"/>
    </location>
</feature>
<comment type="caution">
    <text evidence="4">The sequence shown here is derived from an EMBL/GenBank/DDBJ whole genome shotgun (WGS) entry which is preliminary data.</text>
</comment>
<gene>
    <name evidence="4" type="ORF">M5K25_011428</name>
</gene>
<organism evidence="4 5">
    <name type="scientific">Dendrobium thyrsiflorum</name>
    <name type="common">Pinecone-like raceme dendrobium</name>
    <name type="synonym">Orchid</name>
    <dbReference type="NCBI Taxonomy" id="117978"/>
    <lineage>
        <taxon>Eukaryota</taxon>
        <taxon>Viridiplantae</taxon>
        <taxon>Streptophyta</taxon>
        <taxon>Embryophyta</taxon>
        <taxon>Tracheophyta</taxon>
        <taxon>Spermatophyta</taxon>
        <taxon>Magnoliopsida</taxon>
        <taxon>Liliopsida</taxon>
        <taxon>Asparagales</taxon>
        <taxon>Orchidaceae</taxon>
        <taxon>Epidendroideae</taxon>
        <taxon>Malaxideae</taxon>
        <taxon>Dendrobiinae</taxon>
        <taxon>Dendrobium</taxon>
    </lineage>
</organism>
<keyword evidence="1" id="KW-0479">Metal-binding</keyword>
<dbReference type="Gene3D" id="4.10.60.10">
    <property type="entry name" value="Zinc finger, CCHC-type"/>
    <property type="match status" value="1"/>
</dbReference>
<feature type="compositionally biased region" description="Basic and acidic residues" evidence="2">
    <location>
        <begin position="15"/>
        <end position="37"/>
    </location>
</feature>
<dbReference type="AlphaFoldDB" id="A0ABD0V3F9"/>
<dbReference type="InterPro" id="IPR005162">
    <property type="entry name" value="Retrotrans_gag_dom"/>
</dbReference>
<evidence type="ECO:0000259" key="3">
    <source>
        <dbReference type="PROSITE" id="PS50158"/>
    </source>
</evidence>
<dbReference type="SMART" id="SM00343">
    <property type="entry name" value="ZnF_C2HC"/>
    <property type="match status" value="1"/>
</dbReference>
<dbReference type="EMBL" id="JANQDX010000009">
    <property type="protein sequence ID" value="KAL0919340.1"/>
    <property type="molecule type" value="Genomic_DNA"/>
</dbReference>
<evidence type="ECO:0000256" key="2">
    <source>
        <dbReference type="SAM" id="MobiDB-lite"/>
    </source>
</evidence>
<keyword evidence="1" id="KW-0862">Zinc</keyword>
<dbReference type="InterPro" id="IPR001878">
    <property type="entry name" value="Znf_CCHC"/>
</dbReference>
<evidence type="ECO:0000313" key="4">
    <source>
        <dbReference type="EMBL" id="KAL0919340.1"/>
    </source>
</evidence>
<feature type="compositionally biased region" description="Polar residues" evidence="2">
    <location>
        <begin position="364"/>
        <end position="379"/>
    </location>
</feature>
<accession>A0ABD0V3F9</accession>
<reference evidence="4 5" key="1">
    <citation type="journal article" date="2024" name="Plant Biotechnol. J.">
        <title>Dendrobium thyrsiflorum genome and its molecular insights into genes involved in important horticultural traits.</title>
        <authorList>
            <person name="Chen B."/>
            <person name="Wang J.Y."/>
            <person name="Zheng P.J."/>
            <person name="Li K.L."/>
            <person name="Liang Y.M."/>
            <person name="Chen X.F."/>
            <person name="Zhang C."/>
            <person name="Zhao X."/>
            <person name="He X."/>
            <person name="Zhang G.Q."/>
            <person name="Liu Z.J."/>
            <person name="Xu Q."/>
        </authorList>
    </citation>
    <scope>NUCLEOTIDE SEQUENCE [LARGE SCALE GENOMIC DNA]</scope>
    <source>
        <strain evidence="4">GZMU011</strain>
    </source>
</reference>
<proteinExistence type="predicted"/>
<name>A0ABD0V3F9_DENTH</name>
<sequence>MMIDRQPYTYHRRKTTSDRAMDPERDVTDDNTDEVRSELPVVAEPPSGSTNATLESFTQMMAAMTQLIKSSQTQASGSGSAPMDKYLKLFHDMRPPFFSGGGPIEAENWLMRIENIIEDISCPEDRKVTLAVYAFEGEAERWWQSQLQETFGGRPSGQIFWGEFVKVFKDWFIPLSARRQMQDKFIRLVQGDQSIMQYEAEFTMLSRYASQLIPNAEEKCHRFLSGLKDIIRQPLIPLGIEDYSTLVESARRIELDLQATQRRRDFQKRKNEDRSKSTQSVQLGRSTWKKPRPNTSESSIASALCNKCGKTRKGECLSSTNTCYWCHQPGHMAKSCPILGQRSVTKARTGGPLPQKTAGRPRTMESTTSVSSQGQTRATVQPRVYGLSQREAKDSPDVITGLYMGDGNLKNEDKLILRGLQFYGFHGVHPEEKEQGQKFLVDIDAWLDLRIAGETDDITDTVSYTDIYSRCYP</sequence>
<keyword evidence="1" id="KW-0863">Zinc-finger</keyword>
<dbReference type="SUPFAM" id="SSF55620">
    <property type="entry name" value="Tetrahydrobiopterin biosynthesis enzymes-like"/>
    <property type="match status" value="1"/>
</dbReference>
<protein>
    <recommendedName>
        <fullName evidence="3">CCHC-type domain-containing protein</fullName>
    </recommendedName>
</protein>
<evidence type="ECO:0000256" key="1">
    <source>
        <dbReference type="PROSITE-ProRule" id="PRU00047"/>
    </source>
</evidence>
<dbReference type="InterPro" id="IPR043133">
    <property type="entry name" value="GTP-CH-I_C/QueF"/>
</dbReference>
<keyword evidence="5" id="KW-1185">Reference proteome</keyword>
<dbReference type="PANTHER" id="PTHR34482">
    <property type="entry name" value="DNA DAMAGE-INDUCIBLE PROTEIN 1-LIKE"/>
    <property type="match status" value="1"/>
</dbReference>
<dbReference type="InterPro" id="IPR006157">
    <property type="entry name" value="FolB_dom"/>
</dbReference>
<dbReference type="Proteomes" id="UP001552299">
    <property type="component" value="Unassembled WGS sequence"/>
</dbReference>
<feature type="domain" description="CCHC-type" evidence="3">
    <location>
        <begin position="323"/>
        <end position="337"/>
    </location>
</feature>
<feature type="compositionally biased region" description="Basic and acidic residues" evidence="2">
    <location>
        <begin position="263"/>
        <end position="276"/>
    </location>
</feature>
<dbReference type="NCBIfam" id="TIGR00526">
    <property type="entry name" value="folB_dom"/>
    <property type="match status" value="1"/>
</dbReference>
<evidence type="ECO:0000313" key="5">
    <source>
        <dbReference type="Proteomes" id="UP001552299"/>
    </source>
</evidence>
<feature type="region of interest" description="Disordered" evidence="2">
    <location>
        <begin position="345"/>
        <end position="383"/>
    </location>
</feature>
<feature type="region of interest" description="Disordered" evidence="2">
    <location>
        <begin position="1"/>
        <end position="50"/>
    </location>
</feature>
<dbReference type="Gene3D" id="3.30.1130.10">
    <property type="match status" value="1"/>
</dbReference>
<dbReference type="Pfam" id="PF02152">
    <property type="entry name" value="FolB"/>
    <property type="match status" value="1"/>
</dbReference>
<dbReference type="PANTHER" id="PTHR34482:SF36">
    <property type="entry name" value="RETROTRANSPOSON GAG DOMAIN-CONTAINING PROTEIN"/>
    <property type="match status" value="1"/>
</dbReference>
<dbReference type="Pfam" id="PF03732">
    <property type="entry name" value="Retrotrans_gag"/>
    <property type="match status" value="1"/>
</dbReference>
<dbReference type="GO" id="GO:0008270">
    <property type="term" value="F:zinc ion binding"/>
    <property type="evidence" value="ECO:0007669"/>
    <property type="project" value="UniProtKB-KW"/>
</dbReference>
<dbReference type="PROSITE" id="PS50158">
    <property type="entry name" value="ZF_CCHC"/>
    <property type="match status" value="1"/>
</dbReference>